<dbReference type="AlphaFoldDB" id="A0A1C3H6J3"/>
<dbReference type="InterPro" id="IPR032879">
    <property type="entry name" value="FixG_C"/>
</dbReference>
<evidence type="ECO:0000256" key="3">
    <source>
        <dbReference type="ARBA" id="ARBA00022723"/>
    </source>
</evidence>
<dbReference type="PROSITE" id="PS51379">
    <property type="entry name" value="4FE4S_FER_2"/>
    <property type="match status" value="1"/>
</dbReference>
<dbReference type="PANTHER" id="PTHR30176:SF3">
    <property type="entry name" value="FERREDOXIN-TYPE PROTEIN NAPH"/>
    <property type="match status" value="1"/>
</dbReference>
<dbReference type="GO" id="GO:0046872">
    <property type="term" value="F:metal ion binding"/>
    <property type="evidence" value="ECO:0007669"/>
    <property type="project" value="UniProtKB-KW"/>
</dbReference>
<dbReference type="InterPro" id="IPR009051">
    <property type="entry name" value="Helical_ferredxn"/>
</dbReference>
<dbReference type="Gene3D" id="2.60.40.10">
    <property type="entry name" value="Immunoglobulins"/>
    <property type="match status" value="1"/>
</dbReference>
<evidence type="ECO:0000313" key="10">
    <source>
        <dbReference type="Proteomes" id="UP000190837"/>
    </source>
</evidence>
<dbReference type="InterPro" id="IPR017896">
    <property type="entry name" value="4Fe4S_Fe-S-bd"/>
</dbReference>
<keyword evidence="7" id="KW-0812">Transmembrane</keyword>
<feature type="transmembrane region" description="Helical" evidence="7">
    <location>
        <begin position="189"/>
        <end position="206"/>
    </location>
</feature>
<sequence>MASISPSQPETLYEKHVKIRPRPVKGRFASLRKTALLVLLGIFHVLPFFQWNGRQAIFFDLPHRRFYIFGLNIWPQDFILLTFILLGLALLLFFATALLGRVWCGYACPHTVYTEVFLWIEQKIEGNRSEQLKLARKPWRGEKGRKRVLKYTLWVLVAMSAGIGFVGYFVPIRQLIPEFFTLHADVETYFWVAFYGSFCYLQAGIVREQFCKYVCPYARFQGAMFDQDTLIIAYDPQRGEPRRRLKKQDRENPDALGFCVDCTMCVQVCPTGIDIRDGLQLECIACAACIDACDNMMDQIKAPRGLIRYTSTNRLAGKNTKLLRPKTFAYGAVLLAAFGLFIISIAGKGDLDVNILRDRNVLARKISGGRIQNIYTIKVLNKTENPRQFTLGVAGADGAEIDGKKHFSVEPGAVYETVLRVNIPRKSLGSDSSINIDFIVTPQDNPADAHHQNSKFLAPNK</sequence>
<dbReference type="Pfam" id="PF11614">
    <property type="entry name" value="FixG_C"/>
    <property type="match status" value="1"/>
</dbReference>
<keyword evidence="7" id="KW-1133">Transmembrane helix</keyword>
<feature type="transmembrane region" description="Helical" evidence="7">
    <location>
        <begin position="328"/>
        <end position="347"/>
    </location>
</feature>
<dbReference type="EMBL" id="FKLO01000073">
    <property type="protein sequence ID" value="SAM70215.1"/>
    <property type="molecule type" value="Genomic_DNA"/>
</dbReference>
<dbReference type="Pfam" id="PF12801">
    <property type="entry name" value="Fer4_5"/>
    <property type="match status" value="1"/>
</dbReference>
<keyword evidence="2" id="KW-0004">4Fe-4S</keyword>
<dbReference type="Gene3D" id="1.10.1060.10">
    <property type="entry name" value="Alpha-helical ferredoxin"/>
    <property type="match status" value="1"/>
</dbReference>
<keyword evidence="4" id="KW-0249">Electron transport</keyword>
<organism evidence="9 10">
    <name type="scientific">Cardiobacterium hominis</name>
    <dbReference type="NCBI Taxonomy" id="2718"/>
    <lineage>
        <taxon>Bacteria</taxon>
        <taxon>Pseudomonadati</taxon>
        <taxon>Pseudomonadota</taxon>
        <taxon>Gammaproteobacteria</taxon>
        <taxon>Cardiobacteriales</taxon>
        <taxon>Cardiobacteriaceae</taxon>
        <taxon>Cardiobacterium</taxon>
    </lineage>
</organism>
<name>A0A1C3H6J3_9GAMM</name>
<dbReference type="PROSITE" id="PS00198">
    <property type="entry name" value="4FE4S_FER_1"/>
    <property type="match status" value="1"/>
</dbReference>
<dbReference type="SUPFAM" id="SSF54862">
    <property type="entry name" value="4Fe-4S ferredoxins"/>
    <property type="match status" value="1"/>
</dbReference>
<feature type="transmembrane region" description="Helical" evidence="7">
    <location>
        <begin position="73"/>
        <end position="94"/>
    </location>
</feature>
<evidence type="ECO:0000256" key="4">
    <source>
        <dbReference type="ARBA" id="ARBA00022982"/>
    </source>
</evidence>
<evidence type="ECO:0000256" key="1">
    <source>
        <dbReference type="ARBA" id="ARBA00022448"/>
    </source>
</evidence>
<dbReference type="NCBIfam" id="TIGR02745">
    <property type="entry name" value="ccoG_rdxA_fixG"/>
    <property type="match status" value="1"/>
</dbReference>
<dbReference type="InterPro" id="IPR013783">
    <property type="entry name" value="Ig-like_fold"/>
</dbReference>
<evidence type="ECO:0000313" key="9">
    <source>
        <dbReference type="EMBL" id="SAM70215.1"/>
    </source>
</evidence>
<keyword evidence="5" id="KW-0408">Iron</keyword>
<dbReference type="Proteomes" id="UP000190837">
    <property type="component" value="Unassembled WGS sequence"/>
</dbReference>
<feature type="domain" description="4Fe-4S ferredoxin-type" evidence="8">
    <location>
        <begin position="249"/>
        <end position="278"/>
    </location>
</feature>
<evidence type="ECO:0000256" key="6">
    <source>
        <dbReference type="ARBA" id="ARBA00023014"/>
    </source>
</evidence>
<dbReference type="GO" id="GO:0051539">
    <property type="term" value="F:4 iron, 4 sulfur cluster binding"/>
    <property type="evidence" value="ECO:0007669"/>
    <property type="project" value="UniProtKB-KW"/>
</dbReference>
<keyword evidence="3" id="KW-0479">Metal-binding</keyword>
<reference evidence="10" key="1">
    <citation type="submission" date="2016-04" db="EMBL/GenBank/DDBJ databases">
        <authorList>
            <person name="Tagini F."/>
        </authorList>
    </citation>
    <scope>NUCLEOTIDE SEQUENCE [LARGE SCALE GENOMIC DNA]</scope>
    <source>
        <strain evidence="10">CHUV0807</strain>
    </source>
</reference>
<evidence type="ECO:0000256" key="5">
    <source>
        <dbReference type="ARBA" id="ARBA00023004"/>
    </source>
</evidence>
<gene>
    <name evidence="9" type="ORF">CHUV0807_2162</name>
</gene>
<dbReference type="GO" id="GO:0005886">
    <property type="term" value="C:plasma membrane"/>
    <property type="evidence" value="ECO:0007669"/>
    <property type="project" value="TreeGrafter"/>
</dbReference>
<evidence type="ECO:0000259" key="8">
    <source>
        <dbReference type="PROSITE" id="PS51379"/>
    </source>
</evidence>
<keyword evidence="1" id="KW-0813">Transport</keyword>
<proteinExistence type="predicted"/>
<dbReference type="RefSeq" id="WP_048716630.1">
    <property type="nucleotide sequence ID" value="NZ_CAUQEP010000001.1"/>
</dbReference>
<protein>
    <submittedName>
        <fullName evidence="9">Type cbb3 cytochrome oxidase biogenesis protein CcoG, involved in Cu oxidation</fullName>
    </submittedName>
</protein>
<feature type="transmembrane region" description="Helical" evidence="7">
    <location>
        <begin position="35"/>
        <end position="53"/>
    </location>
</feature>
<dbReference type="PANTHER" id="PTHR30176">
    <property type="entry name" value="FERREDOXIN-TYPE PROTEIN NAPH"/>
    <property type="match status" value="1"/>
</dbReference>
<keyword evidence="6" id="KW-0411">Iron-sulfur</keyword>
<dbReference type="Pfam" id="PF13746">
    <property type="entry name" value="Fer4_18"/>
    <property type="match status" value="1"/>
</dbReference>
<keyword evidence="7" id="KW-0472">Membrane</keyword>
<dbReference type="InterPro" id="IPR014116">
    <property type="entry name" value="Cyt_c_oxidase_cbb3_FixG"/>
</dbReference>
<evidence type="ECO:0000256" key="7">
    <source>
        <dbReference type="SAM" id="Phobius"/>
    </source>
</evidence>
<feature type="transmembrane region" description="Helical" evidence="7">
    <location>
        <begin position="148"/>
        <end position="169"/>
    </location>
</feature>
<dbReference type="InterPro" id="IPR051684">
    <property type="entry name" value="Electron_Trans/Redox"/>
</dbReference>
<evidence type="ECO:0000256" key="2">
    <source>
        <dbReference type="ARBA" id="ARBA00022485"/>
    </source>
</evidence>
<dbReference type="InterPro" id="IPR017900">
    <property type="entry name" value="4Fe4S_Fe_S_CS"/>
</dbReference>
<accession>A0A1C3H6J3</accession>